<dbReference type="Pfam" id="PF00335">
    <property type="entry name" value="Tetraspanin"/>
    <property type="match status" value="1"/>
</dbReference>
<dbReference type="OrthoDB" id="1892640at2759"/>
<evidence type="ECO:0000256" key="2">
    <source>
        <dbReference type="ARBA" id="ARBA00006840"/>
    </source>
</evidence>
<keyword evidence="4 6" id="KW-1133">Transmembrane helix</keyword>
<name>A0A9P0Z5D2_CUSEU</name>
<comment type="caution">
    <text evidence="7">The sequence shown here is derived from an EMBL/GenBank/DDBJ whole genome shotgun (WGS) entry which is preliminary data.</text>
</comment>
<feature type="transmembrane region" description="Helical" evidence="6">
    <location>
        <begin position="224"/>
        <end position="249"/>
    </location>
</feature>
<feature type="transmembrane region" description="Helical" evidence="6">
    <location>
        <begin position="76"/>
        <end position="97"/>
    </location>
</feature>
<dbReference type="GO" id="GO:0016020">
    <property type="term" value="C:membrane"/>
    <property type="evidence" value="ECO:0007669"/>
    <property type="project" value="UniProtKB-SubCell"/>
</dbReference>
<gene>
    <name evidence="7" type="ORF">CEURO_LOCUS10122</name>
</gene>
<keyword evidence="5 6" id="KW-0472">Membrane</keyword>
<comment type="similarity">
    <text evidence="2">Belongs to the tetraspanin (TM4SF) family.</text>
</comment>
<evidence type="ECO:0000313" key="7">
    <source>
        <dbReference type="EMBL" id="CAH9087602.1"/>
    </source>
</evidence>
<dbReference type="InterPro" id="IPR044991">
    <property type="entry name" value="TET_plant"/>
</dbReference>
<comment type="subcellular location">
    <subcellularLocation>
        <location evidence="1">Membrane</location>
        <topology evidence="1">Multi-pass membrane protein</topology>
    </subcellularLocation>
</comment>
<feature type="non-terminal residue" evidence="7">
    <location>
        <position position="258"/>
    </location>
</feature>
<protein>
    <submittedName>
        <fullName evidence="7">Uncharacterized protein</fullName>
    </submittedName>
</protein>
<dbReference type="PANTHER" id="PTHR32191">
    <property type="entry name" value="TETRASPANIN-8-RELATED"/>
    <property type="match status" value="1"/>
</dbReference>
<evidence type="ECO:0000256" key="5">
    <source>
        <dbReference type="ARBA" id="ARBA00023136"/>
    </source>
</evidence>
<dbReference type="EMBL" id="CAMAPE010000019">
    <property type="protein sequence ID" value="CAH9087602.1"/>
    <property type="molecule type" value="Genomic_DNA"/>
</dbReference>
<reference evidence="7" key="1">
    <citation type="submission" date="2022-07" db="EMBL/GenBank/DDBJ databases">
        <authorList>
            <person name="Macas J."/>
            <person name="Novak P."/>
            <person name="Neumann P."/>
        </authorList>
    </citation>
    <scope>NUCLEOTIDE SEQUENCE</scope>
</reference>
<evidence type="ECO:0000256" key="4">
    <source>
        <dbReference type="ARBA" id="ARBA00022989"/>
    </source>
</evidence>
<dbReference type="InterPro" id="IPR018499">
    <property type="entry name" value="Tetraspanin/Peripherin"/>
</dbReference>
<dbReference type="AlphaFoldDB" id="A0A9P0Z5D2"/>
<evidence type="ECO:0000256" key="3">
    <source>
        <dbReference type="ARBA" id="ARBA00022692"/>
    </source>
</evidence>
<evidence type="ECO:0000313" key="8">
    <source>
        <dbReference type="Proteomes" id="UP001152484"/>
    </source>
</evidence>
<proteinExistence type="inferred from homology"/>
<organism evidence="7 8">
    <name type="scientific">Cuscuta europaea</name>
    <name type="common">European dodder</name>
    <dbReference type="NCBI Taxonomy" id="41803"/>
    <lineage>
        <taxon>Eukaryota</taxon>
        <taxon>Viridiplantae</taxon>
        <taxon>Streptophyta</taxon>
        <taxon>Embryophyta</taxon>
        <taxon>Tracheophyta</taxon>
        <taxon>Spermatophyta</taxon>
        <taxon>Magnoliopsida</taxon>
        <taxon>eudicotyledons</taxon>
        <taxon>Gunneridae</taxon>
        <taxon>Pentapetalae</taxon>
        <taxon>asterids</taxon>
        <taxon>lamiids</taxon>
        <taxon>Solanales</taxon>
        <taxon>Convolvulaceae</taxon>
        <taxon>Cuscuteae</taxon>
        <taxon>Cuscuta</taxon>
        <taxon>Cuscuta subgen. Cuscuta</taxon>
    </lineage>
</organism>
<feature type="transmembrane region" description="Helical" evidence="6">
    <location>
        <begin position="12"/>
        <end position="31"/>
    </location>
</feature>
<dbReference type="Proteomes" id="UP001152484">
    <property type="component" value="Unassembled WGS sequence"/>
</dbReference>
<evidence type="ECO:0000256" key="1">
    <source>
        <dbReference type="ARBA" id="ARBA00004141"/>
    </source>
</evidence>
<keyword evidence="3 6" id="KW-0812">Transmembrane</keyword>
<dbReference type="GO" id="GO:0009734">
    <property type="term" value="P:auxin-activated signaling pathway"/>
    <property type="evidence" value="ECO:0007669"/>
    <property type="project" value="InterPro"/>
</dbReference>
<keyword evidence="8" id="KW-1185">Reference proteome</keyword>
<evidence type="ECO:0000256" key="6">
    <source>
        <dbReference type="SAM" id="Phobius"/>
    </source>
</evidence>
<sequence length="258" mass="28870">MARLSNQLLRGLNIMTFLISITILICGIWLSRHQSTPAACDRLINKLLIVAGAFILVLSVMGFLGSTCFSCLLWTYVILTSVIAVLFFCFAVFAFAVTNDGAAEAVSGKGFMEFRLGNYSGWLQKRVEKHWYIFRSCIQQSLVCRRLMNSSSAPLVDVNNHLKSGCCNPPSGCHIIKYQNPTNSSVDITECRIWSNDQNILCYDCQSCKAGLIKEVKRNWNRVAIANMSFIAFLVVVLVVGCCAITNHLTENSRLRYR</sequence>
<feature type="transmembrane region" description="Helical" evidence="6">
    <location>
        <begin position="43"/>
        <end position="64"/>
    </location>
</feature>
<accession>A0A9P0Z5D2</accession>